<evidence type="ECO:0000256" key="2">
    <source>
        <dbReference type="SAM" id="SignalP"/>
    </source>
</evidence>
<dbReference type="GO" id="GO:1904680">
    <property type="term" value="F:peptide transmembrane transporter activity"/>
    <property type="evidence" value="ECO:0007669"/>
    <property type="project" value="TreeGrafter"/>
</dbReference>
<feature type="region of interest" description="Disordered" evidence="1">
    <location>
        <begin position="24"/>
        <end position="70"/>
    </location>
</feature>
<feature type="domain" description="Solute-binding protein family 5" evidence="3">
    <location>
        <begin position="118"/>
        <end position="499"/>
    </location>
</feature>
<dbReference type="PROSITE" id="PS51257">
    <property type="entry name" value="PROKAR_LIPOPROTEIN"/>
    <property type="match status" value="1"/>
</dbReference>
<evidence type="ECO:0000313" key="4">
    <source>
        <dbReference type="EMBL" id="NYI05005.1"/>
    </source>
</evidence>
<dbReference type="InterPro" id="IPR030678">
    <property type="entry name" value="Peptide/Ni-bd"/>
</dbReference>
<dbReference type="RefSeq" id="WP_179813826.1">
    <property type="nucleotide sequence ID" value="NZ_JACBZD010000001.1"/>
</dbReference>
<dbReference type="Gene3D" id="3.40.190.10">
    <property type="entry name" value="Periplasmic binding protein-like II"/>
    <property type="match status" value="1"/>
</dbReference>
<dbReference type="SUPFAM" id="SSF53850">
    <property type="entry name" value="Periplasmic binding protein-like II"/>
    <property type="match status" value="1"/>
</dbReference>
<organism evidence="4 5">
    <name type="scientific">Allostreptomyces psammosilenae</name>
    <dbReference type="NCBI Taxonomy" id="1892865"/>
    <lineage>
        <taxon>Bacteria</taxon>
        <taxon>Bacillati</taxon>
        <taxon>Actinomycetota</taxon>
        <taxon>Actinomycetes</taxon>
        <taxon>Kitasatosporales</taxon>
        <taxon>Streptomycetaceae</taxon>
        <taxon>Allostreptomyces</taxon>
    </lineage>
</organism>
<evidence type="ECO:0000259" key="3">
    <source>
        <dbReference type="Pfam" id="PF00496"/>
    </source>
</evidence>
<accession>A0A852ZT43</accession>
<dbReference type="PANTHER" id="PTHR30290">
    <property type="entry name" value="PERIPLASMIC BINDING COMPONENT OF ABC TRANSPORTER"/>
    <property type="match status" value="1"/>
</dbReference>
<keyword evidence="2" id="KW-0732">Signal</keyword>
<evidence type="ECO:0000256" key="1">
    <source>
        <dbReference type="SAM" id="MobiDB-lite"/>
    </source>
</evidence>
<dbReference type="Proteomes" id="UP000567795">
    <property type="component" value="Unassembled WGS sequence"/>
</dbReference>
<feature type="compositionally biased region" description="Polar residues" evidence="1">
    <location>
        <begin position="30"/>
        <end position="51"/>
    </location>
</feature>
<evidence type="ECO:0000313" key="5">
    <source>
        <dbReference type="Proteomes" id="UP000567795"/>
    </source>
</evidence>
<keyword evidence="5" id="KW-1185">Reference proteome</keyword>
<dbReference type="PIRSF" id="PIRSF002741">
    <property type="entry name" value="MppA"/>
    <property type="match status" value="1"/>
</dbReference>
<dbReference type="Pfam" id="PF00496">
    <property type="entry name" value="SBP_bac_5"/>
    <property type="match status" value="1"/>
</dbReference>
<proteinExistence type="predicted"/>
<feature type="chain" id="PRO_5039181076" evidence="2">
    <location>
        <begin position="21"/>
        <end position="585"/>
    </location>
</feature>
<protein>
    <submittedName>
        <fullName evidence="4">Peptide/nickel transport system substrate-binding protein</fullName>
    </submittedName>
</protein>
<feature type="signal peptide" evidence="2">
    <location>
        <begin position="1"/>
        <end position="20"/>
    </location>
</feature>
<dbReference type="AlphaFoldDB" id="A0A852ZT43"/>
<dbReference type="PANTHER" id="PTHR30290:SF83">
    <property type="entry name" value="ABC TRANSPORTER SUBSTRATE-BINDING PROTEIN"/>
    <property type="match status" value="1"/>
</dbReference>
<dbReference type="InterPro" id="IPR000914">
    <property type="entry name" value="SBP_5_dom"/>
</dbReference>
<gene>
    <name evidence="4" type="ORF">FHU37_001948</name>
</gene>
<dbReference type="InterPro" id="IPR039424">
    <property type="entry name" value="SBP_5"/>
</dbReference>
<dbReference type="CDD" id="cd08506">
    <property type="entry name" value="PBP2_clavulanate_OppA2"/>
    <property type="match status" value="1"/>
</dbReference>
<dbReference type="GO" id="GO:0042597">
    <property type="term" value="C:periplasmic space"/>
    <property type="evidence" value="ECO:0007669"/>
    <property type="project" value="UniProtKB-ARBA"/>
</dbReference>
<comment type="caution">
    <text evidence="4">The sequence shown here is derived from an EMBL/GenBank/DDBJ whole genome shotgun (WGS) entry which is preliminary data.</text>
</comment>
<dbReference type="GO" id="GO:0043190">
    <property type="term" value="C:ATP-binding cassette (ABC) transporter complex"/>
    <property type="evidence" value="ECO:0007669"/>
    <property type="project" value="InterPro"/>
</dbReference>
<dbReference type="EMBL" id="JACBZD010000001">
    <property type="protein sequence ID" value="NYI05005.1"/>
    <property type="molecule type" value="Genomic_DNA"/>
</dbReference>
<dbReference type="GO" id="GO:0015833">
    <property type="term" value="P:peptide transport"/>
    <property type="evidence" value="ECO:0007669"/>
    <property type="project" value="TreeGrafter"/>
</dbReference>
<sequence length="585" mass="64243">MNHRRLGRAVAAVAAVAVVAGCTSGGGNTEPGTSAAPSSTAPEPVEQQNFRIGTAEESRGPAPEVEGARSGGTIKVYDQDDHAHLDPQKIYVNSESTVAKLFSRQLTTYTQIDGSTVLVGDLATDTGTPSDGGRTWTFTLKDDVNWEDGQPVTSADVKYGIERSFGEGMEVGPPYFQQWLTGTSSFTEAQQAYGGPRDGELDAIETPDDKTVVFHFAEPQADVPFAAAMPTATPVREDKDTGADYDVHPFSNGPYKITEREFNSTLVMERNEYWVPETDPARYQFADRYEWQFGLESLNINQRILEEPGSMTVTSVLSPELIDQVDAMPNRDQVLNQGLSPYVDYFYINTRRITDRTVREALLYGLPREQIRQVEGGPMVGEFASTITSPTLYGFQEYDLFEADPAGDPARVAELLAEAGRENLRITYAYPNTDRWQQIAQALVAGYEASGIEVVATAVDSTNYYDVIADPDNEYDLYWGGWGADWPTPSTVLPVILDGRQPGDLNHAFYDDEEVNAEIDRISALSDPDEKSAALYALEREVMADVPLIPYVYNAYNQLHGSGLGNVRLDPVHGLNALNGVYVAE</sequence>
<reference evidence="4 5" key="1">
    <citation type="submission" date="2020-07" db="EMBL/GenBank/DDBJ databases">
        <title>Sequencing the genomes of 1000 actinobacteria strains.</title>
        <authorList>
            <person name="Klenk H.-P."/>
        </authorList>
    </citation>
    <scope>NUCLEOTIDE SEQUENCE [LARGE SCALE GENOMIC DNA]</scope>
    <source>
        <strain evidence="4 5">DSM 42178</strain>
    </source>
</reference>
<dbReference type="Gene3D" id="3.10.105.10">
    <property type="entry name" value="Dipeptide-binding Protein, Domain 3"/>
    <property type="match status" value="1"/>
</dbReference>
<name>A0A852ZT43_9ACTN</name>